<reference evidence="1" key="1">
    <citation type="submission" date="2014-11" db="EMBL/GenBank/DDBJ databases">
        <authorList>
            <person name="Amaro Gonzalez C."/>
        </authorList>
    </citation>
    <scope>NUCLEOTIDE SEQUENCE</scope>
</reference>
<name>A0A0E9V6F7_ANGAN</name>
<organism evidence="1">
    <name type="scientific">Anguilla anguilla</name>
    <name type="common">European freshwater eel</name>
    <name type="synonym">Muraena anguilla</name>
    <dbReference type="NCBI Taxonomy" id="7936"/>
    <lineage>
        <taxon>Eukaryota</taxon>
        <taxon>Metazoa</taxon>
        <taxon>Chordata</taxon>
        <taxon>Craniata</taxon>
        <taxon>Vertebrata</taxon>
        <taxon>Euteleostomi</taxon>
        <taxon>Actinopterygii</taxon>
        <taxon>Neopterygii</taxon>
        <taxon>Teleostei</taxon>
        <taxon>Anguilliformes</taxon>
        <taxon>Anguillidae</taxon>
        <taxon>Anguilla</taxon>
    </lineage>
</organism>
<protein>
    <submittedName>
        <fullName evidence="1">Uncharacterized protein</fullName>
    </submittedName>
</protein>
<sequence length="24" mass="2648">MPNFGSALFFVLISLGLIKAWPII</sequence>
<dbReference type="EMBL" id="GBXM01034863">
    <property type="protein sequence ID" value="JAH73714.1"/>
    <property type="molecule type" value="Transcribed_RNA"/>
</dbReference>
<proteinExistence type="predicted"/>
<accession>A0A0E9V6F7</accession>
<reference evidence="1" key="2">
    <citation type="journal article" date="2015" name="Fish Shellfish Immunol.">
        <title>Early steps in the European eel (Anguilla anguilla)-Vibrio vulnificus interaction in the gills: Role of the RtxA13 toxin.</title>
        <authorList>
            <person name="Callol A."/>
            <person name="Pajuelo D."/>
            <person name="Ebbesson L."/>
            <person name="Teles M."/>
            <person name="MacKenzie S."/>
            <person name="Amaro C."/>
        </authorList>
    </citation>
    <scope>NUCLEOTIDE SEQUENCE</scope>
</reference>
<evidence type="ECO:0000313" key="1">
    <source>
        <dbReference type="EMBL" id="JAH73714.1"/>
    </source>
</evidence>
<dbReference type="AlphaFoldDB" id="A0A0E9V6F7"/>